<comment type="similarity">
    <text evidence="3">Belongs to the DNAAF1 family.</text>
</comment>
<sequence>MPVPSQEETNNVNQPEGNQATTSNNAADGDHNEGNRGPTTNDITIIDPECLELDLNHGRVDKLQNFEPLTCIERLYLRWNLITKIENLDTLTTLIELELYDNQITKIENLGCLVNLEILDLSFNRIKSHRGIRQFGQAEETLSFFK</sequence>
<gene>
    <name evidence="13" type="primary">LOC114342937</name>
    <name evidence="10" type="synonym">LOC114335472</name>
    <name evidence="11" type="synonym">LOC114338504</name>
    <name evidence="12" type="synonym">LOC114342493</name>
</gene>
<evidence type="ECO:0000256" key="4">
    <source>
        <dbReference type="ARBA" id="ARBA00022614"/>
    </source>
</evidence>
<dbReference type="InterPro" id="IPR032675">
    <property type="entry name" value="LRR_dom_sf"/>
</dbReference>
<dbReference type="Gene3D" id="3.80.10.10">
    <property type="entry name" value="Ribonuclease Inhibitor"/>
    <property type="match status" value="1"/>
</dbReference>
<dbReference type="AlphaFoldDB" id="A0A6P7GVX6"/>
<keyword evidence="5" id="KW-0677">Repeat</keyword>
<evidence type="ECO:0000313" key="13">
    <source>
        <dbReference type="RefSeq" id="XP_028149543.1"/>
    </source>
</evidence>
<evidence type="ECO:0000256" key="9">
    <source>
        <dbReference type="SAM" id="MobiDB-lite"/>
    </source>
</evidence>
<reference evidence="10 11" key="1">
    <citation type="submission" date="2025-04" db="UniProtKB">
        <authorList>
            <consortium name="RefSeq"/>
        </authorList>
    </citation>
    <scope>IDENTIFICATION</scope>
</reference>
<comment type="subcellular location">
    <subcellularLocation>
        <location evidence="2">Cell projection</location>
        <location evidence="2">Cilium</location>
    </subcellularLocation>
</comment>
<evidence type="ECO:0000256" key="8">
    <source>
        <dbReference type="ARBA" id="ARBA00024433"/>
    </source>
</evidence>
<keyword evidence="4" id="KW-0433">Leucine-rich repeat</keyword>
<dbReference type="InterPro" id="IPR025875">
    <property type="entry name" value="Leu-rich_rpt_4"/>
</dbReference>
<evidence type="ECO:0000313" key="12">
    <source>
        <dbReference type="RefSeq" id="XP_028149103.1"/>
    </source>
</evidence>
<keyword evidence="7" id="KW-0966">Cell projection</keyword>
<dbReference type="SMART" id="SM00365">
    <property type="entry name" value="LRR_SD22"/>
    <property type="match status" value="3"/>
</dbReference>
<evidence type="ECO:0000313" key="10">
    <source>
        <dbReference type="RefSeq" id="XP_028141512.1"/>
    </source>
</evidence>
<dbReference type="Pfam" id="PF12799">
    <property type="entry name" value="LRR_4"/>
    <property type="match status" value="1"/>
</dbReference>
<dbReference type="RefSeq" id="XP_028144905.1">
    <property type="nucleotide sequence ID" value="XM_028289104.1"/>
</dbReference>
<evidence type="ECO:0000256" key="3">
    <source>
        <dbReference type="ARBA" id="ARBA00006453"/>
    </source>
</evidence>
<dbReference type="RefSeq" id="XP_028149543.1">
    <property type="nucleotide sequence ID" value="XM_028293742.1"/>
</dbReference>
<feature type="compositionally biased region" description="Polar residues" evidence="9">
    <location>
        <begin position="1"/>
        <end position="26"/>
    </location>
</feature>
<proteinExistence type="inferred from homology"/>
<dbReference type="PANTHER" id="PTHR45973">
    <property type="entry name" value="PROTEIN PHOSPHATASE 1 REGULATORY SUBUNIT SDS22-RELATED"/>
    <property type="match status" value="1"/>
</dbReference>
<dbReference type="SUPFAM" id="SSF52058">
    <property type="entry name" value="L domain-like"/>
    <property type="match status" value="1"/>
</dbReference>
<dbReference type="OrthoDB" id="7451790at2759"/>
<evidence type="ECO:0000256" key="1">
    <source>
        <dbReference type="ARBA" id="ARBA00003843"/>
    </source>
</evidence>
<comment type="function">
    <text evidence="1">Cilium-specific protein required for cilia structures.</text>
</comment>
<evidence type="ECO:0000256" key="6">
    <source>
        <dbReference type="ARBA" id="ARBA00023069"/>
    </source>
</evidence>
<dbReference type="RefSeq" id="XP_028149103.1">
    <property type="nucleotide sequence ID" value="XM_028293302.1"/>
</dbReference>
<accession>A0A6P7GVX6</accession>
<keyword evidence="6" id="KW-0969">Cilium</keyword>
<dbReference type="InterPro" id="IPR001611">
    <property type="entry name" value="Leu-rich_rpt"/>
</dbReference>
<name>A0A6P7GVX6_DIAVI</name>
<evidence type="ECO:0000256" key="7">
    <source>
        <dbReference type="ARBA" id="ARBA00023273"/>
    </source>
</evidence>
<evidence type="ECO:0000256" key="2">
    <source>
        <dbReference type="ARBA" id="ARBA00004138"/>
    </source>
</evidence>
<evidence type="ECO:0000313" key="11">
    <source>
        <dbReference type="RefSeq" id="XP_028144905.1"/>
    </source>
</evidence>
<dbReference type="InterPro" id="IPR050576">
    <property type="entry name" value="Cilia_flagella_integrity"/>
</dbReference>
<dbReference type="PANTHER" id="PTHR45973:SF9">
    <property type="entry name" value="LEUCINE-RICH REPEAT-CONTAINING PROTEIN 46"/>
    <property type="match status" value="1"/>
</dbReference>
<dbReference type="PROSITE" id="PS51450">
    <property type="entry name" value="LRR"/>
    <property type="match status" value="3"/>
</dbReference>
<organism evidence="13">
    <name type="scientific">Diabrotica virgifera virgifera</name>
    <name type="common">western corn rootworm</name>
    <dbReference type="NCBI Taxonomy" id="50390"/>
    <lineage>
        <taxon>Eukaryota</taxon>
        <taxon>Metazoa</taxon>
        <taxon>Ecdysozoa</taxon>
        <taxon>Arthropoda</taxon>
        <taxon>Hexapoda</taxon>
        <taxon>Insecta</taxon>
        <taxon>Pterygota</taxon>
        <taxon>Neoptera</taxon>
        <taxon>Endopterygota</taxon>
        <taxon>Coleoptera</taxon>
        <taxon>Polyphaga</taxon>
        <taxon>Cucujiformia</taxon>
        <taxon>Chrysomeloidea</taxon>
        <taxon>Chrysomelidae</taxon>
        <taxon>Galerucinae</taxon>
        <taxon>Diabroticina</taxon>
        <taxon>Diabroticites</taxon>
        <taxon>Diabrotica</taxon>
    </lineage>
</organism>
<dbReference type="RefSeq" id="XP_028141512.1">
    <property type="nucleotide sequence ID" value="XM_028285711.1"/>
</dbReference>
<evidence type="ECO:0000256" key="5">
    <source>
        <dbReference type="ARBA" id="ARBA00022737"/>
    </source>
</evidence>
<feature type="region of interest" description="Disordered" evidence="9">
    <location>
        <begin position="1"/>
        <end position="41"/>
    </location>
</feature>
<protein>
    <recommendedName>
        <fullName evidence="8">Dynein axonemal assembly factor 1 homolog</fullName>
    </recommendedName>
</protein>
<dbReference type="GO" id="GO:0005929">
    <property type="term" value="C:cilium"/>
    <property type="evidence" value="ECO:0007669"/>
    <property type="project" value="UniProtKB-SubCell"/>
</dbReference>